<accession>A0A1M4ER81</accession>
<proteinExistence type="predicted"/>
<dbReference type="EMBL" id="LT559118">
    <property type="protein sequence ID" value="SBP01123.1"/>
    <property type="molecule type" value="Genomic_DNA"/>
</dbReference>
<name>A0A1M4ER81_9ACTN</name>
<protein>
    <submittedName>
        <fullName evidence="2">Phage endolysin</fullName>
    </submittedName>
</protein>
<gene>
    <name evidence="2" type="ORF">BN4615_P10639</name>
</gene>
<dbReference type="AlphaFoldDB" id="A0A1M4ER81"/>
<reference evidence="2" key="1">
    <citation type="submission" date="2016-04" db="EMBL/GenBank/DDBJ databases">
        <authorList>
            <person name="Evans L.H."/>
            <person name="Alamgir A."/>
            <person name="Owens N."/>
            <person name="Weber N.D."/>
            <person name="Virtaneva K."/>
            <person name="Barbian K."/>
            <person name="Babar A."/>
            <person name="Rosenke K."/>
        </authorList>
    </citation>
    <scope>NUCLEOTIDE SEQUENCE</scope>
    <source>
        <strain evidence="2">Nono1</strain>
    </source>
</reference>
<evidence type="ECO:0000313" key="2">
    <source>
        <dbReference type="EMBL" id="SBP01123.1"/>
    </source>
</evidence>
<evidence type="ECO:0000256" key="1">
    <source>
        <dbReference type="SAM" id="MobiDB-lite"/>
    </source>
</evidence>
<feature type="region of interest" description="Disordered" evidence="1">
    <location>
        <begin position="132"/>
        <end position="166"/>
    </location>
</feature>
<sequence length="166" mass="18084">MGGSDVMVNLRLGEPATILLYVLGRFHYEIDELKAAESQVIGYRPLGSASASSPAGNHASGTAVSIRPDWYPAGSRGNFFTHQAVVLRDVLLECEGVVRWGGDDDRPDESRFSIDVPPGDERLHRVAAKIRAWNGEPGQGAGAAQSPFDTERRKAARKLQLQQTRD</sequence>
<organism evidence="2">
    <name type="scientific">Nonomuraea gerenzanensis</name>
    <dbReference type="NCBI Taxonomy" id="93944"/>
    <lineage>
        <taxon>Bacteria</taxon>
        <taxon>Bacillati</taxon>
        <taxon>Actinomycetota</taxon>
        <taxon>Actinomycetes</taxon>
        <taxon>Streptosporangiales</taxon>
        <taxon>Streptosporangiaceae</taxon>
        <taxon>Nonomuraea</taxon>
    </lineage>
</organism>